<gene>
    <name evidence="1" type="primary">TcC31.15</name>
</gene>
<accession>Q8I731</accession>
<dbReference type="VEuPathDB" id="TriTrypDB:TcBrA4_0067630"/>
<dbReference type="VEuPathDB" id="TriTrypDB:TcCL_ESM08938"/>
<reference evidence="1" key="2">
    <citation type="submission" date="2003-06" db="EMBL/GenBank/DDBJ databases">
        <authorList>
            <person name="Andersson B."/>
            <person name="Bontempi E.J."/>
        </authorList>
    </citation>
    <scope>NUCLEOTIDE SEQUENCE</scope>
    <source>
        <strain evidence="1">Brener</strain>
    </source>
</reference>
<sequence length="194" mass="21836">MTDEPEIAKASQREPCHETCRRLLHRPALQAPGQKHGVNIGEARMPCCTKMLARFFIGMGRRFPNSTTTRRGGTKPPTAAAQRRCSWPVPLPPFPCLWAAWFTDLLVFVCSRQRRVAALARGPGPRRVCAFRAFHRGFLSGAEALLHVPASGGRALRLWASCGPLRSFERTRRKKIRENASRPQTRSLPLFFFS</sequence>
<dbReference type="AlphaFoldDB" id="Q8I731"/>
<name>Q8I731_TRYCR</name>
<organism evidence="1">
    <name type="scientific">Trypanosoma cruzi</name>
    <dbReference type="NCBI Taxonomy" id="5693"/>
    <lineage>
        <taxon>Eukaryota</taxon>
        <taxon>Discoba</taxon>
        <taxon>Euglenozoa</taxon>
        <taxon>Kinetoplastea</taxon>
        <taxon>Metakinetoplastina</taxon>
        <taxon>Trypanosomatida</taxon>
        <taxon>Trypanosomatidae</taxon>
        <taxon>Trypanosoma</taxon>
        <taxon>Schizotrypanum</taxon>
    </lineage>
</organism>
<evidence type="ECO:0000313" key="1">
    <source>
        <dbReference type="EMBL" id="AAN78338.1"/>
    </source>
</evidence>
<dbReference type="EMBL" id="AC137988">
    <property type="protein sequence ID" value="AAN78338.1"/>
    <property type="molecule type" value="Genomic_DNA"/>
</dbReference>
<proteinExistence type="predicted"/>
<protein>
    <submittedName>
        <fullName evidence="1">TcC31.15</fullName>
    </submittedName>
</protein>
<reference evidence="1" key="1">
    <citation type="journal article" date="1998" name="Genome Res.">
        <title>Complete sequence of a 93.4-kb contig from chromosome 3 of Trypanosoma cruzi containing a strand-switch region.</title>
        <authorList>
            <person name="Andersson B."/>
            <person name="Aslund L."/>
            <person name="Tammi M."/>
            <person name="Tran A.N."/>
            <person name="Hoheisel J.D."/>
            <person name="Pettersson U."/>
        </authorList>
    </citation>
    <scope>NUCLEOTIDE SEQUENCE</scope>
    <source>
        <strain evidence="1">Brener</strain>
    </source>
</reference>
<dbReference type="VEuPathDB" id="TriTrypDB:TcG_07545"/>